<accession>A0A7J8XXL3</accession>
<reference evidence="1 2" key="1">
    <citation type="journal article" date="2019" name="Genome Biol. Evol.">
        <title>Insights into the evolution of the New World diploid cottons (Gossypium, subgenus Houzingenia) based on genome sequencing.</title>
        <authorList>
            <person name="Grover C.E."/>
            <person name="Arick M.A. 2nd"/>
            <person name="Thrash A."/>
            <person name="Conover J.L."/>
            <person name="Sanders W.S."/>
            <person name="Peterson D.G."/>
            <person name="Frelichowski J.E."/>
            <person name="Scheffler J.A."/>
            <person name="Scheffler B.E."/>
            <person name="Wendel J.F."/>
        </authorList>
    </citation>
    <scope>NUCLEOTIDE SEQUENCE [LARGE SCALE GENOMIC DNA]</scope>
    <source>
        <strain evidence="1">185</strain>
        <tissue evidence="1">Leaf</tissue>
    </source>
</reference>
<name>A0A7J8XXL3_GOSAI</name>
<proteinExistence type="predicted"/>
<organism evidence="1 2">
    <name type="scientific">Gossypium aridum</name>
    <name type="common">American cotton</name>
    <name type="synonym">Erioxylum aridum</name>
    <dbReference type="NCBI Taxonomy" id="34290"/>
    <lineage>
        <taxon>Eukaryota</taxon>
        <taxon>Viridiplantae</taxon>
        <taxon>Streptophyta</taxon>
        <taxon>Embryophyta</taxon>
        <taxon>Tracheophyta</taxon>
        <taxon>Spermatophyta</taxon>
        <taxon>Magnoliopsida</taxon>
        <taxon>eudicotyledons</taxon>
        <taxon>Gunneridae</taxon>
        <taxon>Pentapetalae</taxon>
        <taxon>rosids</taxon>
        <taxon>malvids</taxon>
        <taxon>Malvales</taxon>
        <taxon>Malvaceae</taxon>
        <taxon>Malvoideae</taxon>
        <taxon>Gossypium</taxon>
    </lineage>
</organism>
<gene>
    <name evidence="1" type="ORF">Goari_009409</name>
</gene>
<dbReference type="EMBL" id="JABFAA010000009">
    <property type="protein sequence ID" value="MBA0691800.1"/>
    <property type="molecule type" value="Genomic_DNA"/>
</dbReference>
<dbReference type="AlphaFoldDB" id="A0A7J8XXL3"/>
<evidence type="ECO:0000313" key="1">
    <source>
        <dbReference type="EMBL" id="MBA0691800.1"/>
    </source>
</evidence>
<dbReference type="Proteomes" id="UP000593577">
    <property type="component" value="Unassembled WGS sequence"/>
</dbReference>
<comment type="caution">
    <text evidence="1">The sequence shown here is derived from an EMBL/GenBank/DDBJ whole genome shotgun (WGS) entry which is preliminary data.</text>
</comment>
<keyword evidence="2" id="KW-1185">Reference proteome</keyword>
<sequence>MFSSFTQNTYFAVLTSLLRRLYIQKVILMQFPLAREMLICYYQRHLSMILSLTSTSSI</sequence>
<protein>
    <submittedName>
        <fullName evidence="1">Uncharacterized protein</fullName>
    </submittedName>
</protein>
<evidence type="ECO:0000313" key="2">
    <source>
        <dbReference type="Proteomes" id="UP000593577"/>
    </source>
</evidence>